<reference evidence="1 2" key="1">
    <citation type="journal article" date="2022" name="DNA Res.">
        <title>Chromosomal-level genome assembly of the orchid tree Bauhinia variegata (Leguminosae; Cercidoideae) supports the allotetraploid origin hypothesis of Bauhinia.</title>
        <authorList>
            <person name="Zhong Y."/>
            <person name="Chen Y."/>
            <person name="Zheng D."/>
            <person name="Pang J."/>
            <person name="Liu Y."/>
            <person name="Luo S."/>
            <person name="Meng S."/>
            <person name="Qian L."/>
            <person name="Wei D."/>
            <person name="Dai S."/>
            <person name="Zhou R."/>
        </authorList>
    </citation>
    <scope>NUCLEOTIDE SEQUENCE [LARGE SCALE GENOMIC DNA]</scope>
    <source>
        <strain evidence="1">BV-YZ2020</strain>
    </source>
</reference>
<keyword evidence="2" id="KW-1185">Reference proteome</keyword>
<dbReference type="Proteomes" id="UP000828941">
    <property type="component" value="Chromosome 6"/>
</dbReference>
<sequence>MADSTCLLRSLSNPTAISLVAKEQPNTWGLMSWGDPICAKLGESISFGRFMSESLAWEKWSAFSHNRYVEEAEKFSRPGSVAEKKAYFEAHYREKAAERSAALIQEANDSANRTSDSEAQDGTCNNSSTEIKSKADSNVAVVEQRDNDAVNCIVDYADENKYKSNIEQNEVDISRVERSEDVPEPRVDMNPSVENSSLVYNSNQFVNVEVNKKIAIHKEDRMPDPGPTGEEIQALSVRRREVTSSLKLPSKTGAAKLSYSLAERKAAVQAEDRINSALGSKKSAGGSFEKKRLIARSLHMSINLPSSVGVKSKTTSVSEQNRIKKVNPNLPKIPKGARIEASSNPQSEGKSFLKSSSATSINPRLSTTSFPFKLRSEERAAKRKEFFQRLDEIKSQEAEKVQVQERRKKKTKHDPKKLQQNSGSKSKPNTNINDGSQSLSDVIRKVLVTPPRSLNLGRKASPRKLRKPPNPITTTTNNIKRVAEKINQRTRHSITPLVRKITRENASPNIQP</sequence>
<comment type="caution">
    <text evidence="1">The sequence shown here is derived from an EMBL/GenBank/DDBJ whole genome shotgun (WGS) entry which is preliminary data.</text>
</comment>
<dbReference type="EMBL" id="CM039431">
    <property type="protein sequence ID" value="KAI4336632.1"/>
    <property type="molecule type" value="Genomic_DNA"/>
</dbReference>
<evidence type="ECO:0000313" key="1">
    <source>
        <dbReference type="EMBL" id="KAI4336632.1"/>
    </source>
</evidence>
<gene>
    <name evidence="1" type="ORF">L6164_015133</name>
</gene>
<evidence type="ECO:0000313" key="2">
    <source>
        <dbReference type="Proteomes" id="UP000828941"/>
    </source>
</evidence>
<proteinExistence type="predicted"/>
<protein>
    <submittedName>
        <fullName evidence="1">Uncharacterized protein</fullName>
    </submittedName>
</protein>
<organism evidence="1 2">
    <name type="scientific">Bauhinia variegata</name>
    <name type="common">Purple orchid tree</name>
    <name type="synonym">Phanera variegata</name>
    <dbReference type="NCBI Taxonomy" id="167791"/>
    <lineage>
        <taxon>Eukaryota</taxon>
        <taxon>Viridiplantae</taxon>
        <taxon>Streptophyta</taxon>
        <taxon>Embryophyta</taxon>
        <taxon>Tracheophyta</taxon>
        <taxon>Spermatophyta</taxon>
        <taxon>Magnoliopsida</taxon>
        <taxon>eudicotyledons</taxon>
        <taxon>Gunneridae</taxon>
        <taxon>Pentapetalae</taxon>
        <taxon>rosids</taxon>
        <taxon>fabids</taxon>
        <taxon>Fabales</taxon>
        <taxon>Fabaceae</taxon>
        <taxon>Cercidoideae</taxon>
        <taxon>Cercideae</taxon>
        <taxon>Bauhiniinae</taxon>
        <taxon>Bauhinia</taxon>
    </lineage>
</organism>
<name>A0ACB9NLL1_BAUVA</name>
<accession>A0ACB9NLL1</accession>